<name>A0ABM9SFI1_9BACL</name>
<keyword evidence="1" id="KW-0472">Membrane</keyword>
<keyword evidence="1" id="KW-0812">Transmembrane</keyword>
<accession>A0ABM9SFI1</accession>
<proteinExistence type="predicted"/>
<evidence type="ECO:0000256" key="1">
    <source>
        <dbReference type="SAM" id="Phobius"/>
    </source>
</evidence>
<comment type="caution">
    <text evidence="2">The sequence shown here is derived from an EMBL/GenBank/DDBJ whole genome shotgun (WGS) entry which is preliminary data.</text>
</comment>
<evidence type="ECO:0000313" key="3">
    <source>
        <dbReference type="Proteomes" id="UP000838686"/>
    </source>
</evidence>
<gene>
    <name evidence="2" type="ORF">PAECIP111893_01489</name>
</gene>
<dbReference type="Proteomes" id="UP000838686">
    <property type="component" value="Unassembled WGS sequence"/>
</dbReference>
<keyword evidence="3" id="KW-1185">Reference proteome</keyword>
<sequence>MNCLYQNKSGNLGIRNKSRVAAFYVLFVLFVLLVLFMTVFEHSSVSLFRHKEIAAKKKQNDSESSQYR</sequence>
<keyword evidence="1" id="KW-1133">Transmembrane helix</keyword>
<protein>
    <submittedName>
        <fullName evidence="2">Uncharacterized protein</fullName>
    </submittedName>
</protein>
<reference evidence="2" key="1">
    <citation type="submission" date="2022-01" db="EMBL/GenBank/DDBJ databases">
        <authorList>
            <person name="Criscuolo A."/>
        </authorList>
    </citation>
    <scope>NUCLEOTIDE SEQUENCE</scope>
    <source>
        <strain evidence="2">CIP111893</strain>
    </source>
</reference>
<dbReference type="EMBL" id="CAKMMF010000006">
    <property type="protein sequence ID" value="CAH1200601.1"/>
    <property type="molecule type" value="Genomic_DNA"/>
</dbReference>
<organism evidence="2 3">
    <name type="scientific">Paenibacillus plantiphilus</name>
    <dbReference type="NCBI Taxonomy" id="2905650"/>
    <lineage>
        <taxon>Bacteria</taxon>
        <taxon>Bacillati</taxon>
        <taxon>Bacillota</taxon>
        <taxon>Bacilli</taxon>
        <taxon>Bacillales</taxon>
        <taxon>Paenibacillaceae</taxon>
        <taxon>Paenibacillus</taxon>
    </lineage>
</organism>
<feature type="transmembrane region" description="Helical" evidence="1">
    <location>
        <begin position="21"/>
        <end position="40"/>
    </location>
</feature>
<evidence type="ECO:0000313" key="2">
    <source>
        <dbReference type="EMBL" id="CAH1200601.1"/>
    </source>
</evidence>